<evidence type="ECO:0000256" key="2">
    <source>
        <dbReference type="ARBA" id="ARBA00002368"/>
    </source>
</evidence>
<evidence type="ECO:0000259" key="6">
    <source>
        <dbReference type="Pfam" id="PF01979"/>
    </source>
</evidence>
<dbReference type="PROSITE" id="PS00483">
    <property type="entry name" value="DIHYDROOROTASE_2"/>
    <property type="match status" value="1"/>
</dbReference>
<dbReference type="GO" id="GO:0004038">
    <property type="term" value="F:allantoinase activity"/>
    <property type="evidence" value="ECO:0007669"/>
    <property type="project" value="TreeGrafter"/>
</dbReference>
<evidence type="ECO:0000313" key="7">
    <source>
        <dbReference type="EMBL" id="TXB64556.1"/>
    </source>
</evidence>
<evidence type="ECO:0000256" key="3">
    <source>
        <dbReference type="ARBA" id="ARBA00010286"/>
    </source>
</evidence>
<proteinExistence type="inferred from homology"/>
<dbReference type="InterPro" id="IPR032466">
    <property type="entry name" value="Metal_Hydrolase"/>
</dbReference>
<comment type="caution">
    <text evidence="7">The sequence shown here is derived from an EMBL/GenBank/DDBJ whole genome shotgun (WGS) entry which is preliminary data.</text>
</comment>
<organism evidence="7 8">
    <name type="scientific">Vicingus serpentipes</name>
    <dbReference type="NCBI Taxonomy" id="1926625"/>
    <lineage>
        <taxon>Bacteria</taxon>
        <taxon>Pseudomonadati</taxon>
        <taxon>Bacteroidota</taxon>
        <taxon>Flavobacteriia</taxon>
        <taxon>Flavobacteriales</taxon>
        <taxon>Vicingaceae</taxon>
        <taxon>Vicingus</taxon>
    </lineage>
</organism>
<dbReference type="RefSeq" id="WP_147100650.1">
    <property type="nucleotide sequence ID" value="NZ_VOOS01000004.1"/>
</dbReference>
<comment type="similarity">
    <text evidence="3">Belongs to the metallo-dependent hydrolases superfamily. DHOase family. Class I DHOase subfamily.</text>
</comment>
<dbReference type="Gene3D" id="3.20.20.140">
    <property type="entry name" value="Metal-dependent hydrolases"/>
    <property type="match status" value="1"/>
</dbReference>
<sequence>MGTLLKNATIVNEGKSFKGHVLIENELISNVYQSTDDISSLENDNNVIDLNGKYLLPGVIDDQVHFREPGLTHKATIKTESRAAVAGGITSFMEMPNTVPNALTQELLNDKYDIGAKDSYANYSFYMGVSNDNIEEVLKTDPKTVCGVKVFMGSSTGNMLVDNRETLEELFAKCKLLIAAHCEDETTILNNTAIYKEKYGEDVPMECHPEIRSEEACYLSSSMAIELAKKHNTRFHLFHLSTAKEIGLLDNTIPLKEKRITAEACIHHMWFSDKDYAEKGSLIKWNPAVKTENDRDQILQAVIDDKIDVIATDHAPHTIEEKQNKYFNAPSGGPLVQHALVAMLEHVHNGKITLEKMVEKMSHAVADCFNIDSRGFIRKGYYADLVVVDLDSPWEVKKENLFYKCGWSPFEGTTFRSKVLQTYINGSLVYNNGTFDENFRGKRMLFNN</sequence>
<dbReference type="InterPro" id="IPR011059">
    <property type="entry name" value="Metal-dep_hydrolase_composite"/>
</dbReference>
<dbReference type="Proteomes" id="UP000321721">
    <property type="component" value="Unassembled WGS sequence"/>
</dbReference>
<protein>
    <submittedName>
        <fullName evidence="7">Dihydroorotase</fullName>
        <ecNumber evidence="7">3.5.2.3</ecNumber>
    </submittedName>
</protein>
<feature type="domain" description="Amidohydrolase-related" evidence="6">
    <location>
        <begin position="54"/>
        <end position="429"/>
    </location>
</feature>
<dbReference type="SUPFAM" id="SSF51556">
    <property type="entry name" value="Metallo-dependent hydrolases"/>
    <property type="match status" value="1"/>
</dbReference>
<reference evidence="7 8" key="1">
    <citation type="submission" date="2019-08" db="EMBL/GenBank/DDBJ databases">
        <title>Genome of Vicingus serpentipes NCIMB 15042.</title>
        <authorList>
            <person name="Bowman J.P."/>
        </authorList>
    </citation>
    <scope>NUCLEOTIDE SEQUENCE [LARGE SCALE GENOMIC DNA]</scope>
    <source>
        <strain evidence="7 8">NCIMB 15042</strain>
    </source>
</reference>
<dbReference type="OrthoDB" id="9765462at2"/>
<dbReference type="EC" id="3.5.2.3" evidence="7"/>
<dbReference type="InterPro" id="IPR002195">
    <property type="entry name" value="Dihydroorotase_CS"/>
</dbReference>
<accession>A0A5C6RQ86</accession>
<dbReference type="PANTHER" id="PTHR43668">
    <property type="entry name" value="ALLANTOINASE"/>
    <property type="match status" value="1"/>
</dbReference>
<dbReference type="InterPro" id="IPR050138">
    <property type="entry name" value="DHOase/Allantoinase_Hydrolase"/>
</dbReference>
<dbReference type="CDD" id="cd01318">
    <property type="entry name" value="DHOase_IIb"/>
    <property type="match status" value="1"/>
</dbReference>
<dbReference type="GO" id="GO:0004151">
    <property type="term" value="F:dihydroorotase activity"/>
    <property type="evidence" value="ECO:0007669"/>
    <property type="project" value="UniProtKB-EC"/>
</dbReference>
<dbReference type="Pfam" id="PF01979">
    <property type="entry name" value="Amidohydro_1"/>
    <property type="match status" value="1"/>
</dbReference>
<dbReference type="EMBL" id="VOOS01000004">
    <property type="protein sequence ID" value="TXB64556.1"/>
    <property type="molecule type" value="Genomic_DNA"/>
</dbReference>
<evidence type="ECO:0000313" key="8">
    <source>
        <dbReference type="Proteomes" id="UP000321721"/>
    </source>
</evidence>
<comment type="cofactor">
    <cofactor evidence="1">
        <name>Zn(2+)</name>
        <dbReference type="ChEBI" id="CHEBI:29105"/>
    </cofactor>
</comment>
<dbReference type="PANTHER" id="PTHR43668:SF4">
    <property type="entry name" value="ALLANTOINASE"/>
    <property type="match status" value="1"/>
</dbReference>
<dbReference type="SUPFAM" id="SSF51338">
    <property type="entry name" value="Composite domain of metallo-dependent hydrolases"/>
    <property type="match status" value="1"/>
</dbReference>
<dbReference type="NCBIfam" id="NF006688">
    <property type="entry name" value="PRK09236.1"/>
    <property type="match status" value="1"/>
</dbReference>
<name>A0A5C6RQ86_9FLAO</name>
<keyword evidence="8" id="KW-1185">Reference proteome</keyword>
<keyword evidence="5 7" id="KW-0378">Hydrolase</keyword>
<dbReference type="GO" id="GO:0006145">
    <property type="term" value="P:purine nucleobase catabolic process"/>
    <property type="evidence" value="ECO:0007669"/>
    <property type="project" value="TreeGrafter"/>
</dbReference>
<keyword evidence="4" id="KW-0479">Metal-binding</keyword>
<dbReference type="AlphaFoldDB" id="A0A5C6RQ86"/>
<dbReference type="GO" id="GO:0046872">
    <property type="term" value="F:metal ion binding"/>
    <property type="evidence" value="ECO:0007669"/>
    <property type="project" value="UniProtKB-KW"/>
</dbReference>
<dbReference type="Gene3D" id="2.30.40.10">
    <property type="entry name" value="Urease, subunit C, domain 1"/>
    <property type="match status" value="1"/>
</dbReference>
<evidence type="ECO:0000256" key="1">
    <source>
        <dbReference type="ARBA" id="ARBA00001947"/>
    </source>
</evidence>
<dbReference type="GO" id="GO:0005737">
    <property type="term" value="C:cytoplasm"/>
    <property type="evidence" value="ECO:0007669"/>
    <property type="project" value="TreeGrafter"/>
</dbReference>
<comment type="function">
    <text evidence="2">Catalyzes the reversible cyclization of carbamoyl aspartate to dihydroorotate.</text>
</comment>
<dbReference type="InterPro" id="IPR006680">
    <property type="entry name" value="Amidohydro-rel"/>
</dbReference>
<gene>
    <name evidence="7" type="ORF">FRY74_08875</name>
</gene>
<evidence type="ECO:0000256" key="5">
    <source>
        <dbReference type="ARBA" id="ARBA00022801"/>
    </source>
</evidence>
<dbReference type="NCBIfam" id="TIGR00857">
    <property type="entry name" value="pyrC_multi"/>
    <property type="match status" value="1"/>
</dbReference>
<evidence type="ECO:0000256" key="4">
    <source>
        <dbReference type="ARBA" id="ARBA00022723"/>
    </source>
</evidence>